<proteinExistence type="predicted"/>
<dbReference type="InterPro" id="IPR011990">
    <property type="entry name" value="TPR-like_helical_dom_sf"/>
</dbReference>
<feature type="signal peptide" evidence="2">
    <location>
        <begin position="1"/>
        <end position="28"/>
    </location>
</feature>
<dbReference type="RefSeq" id="WP_145233902.1">
    <property type="nucleotide sequence ID" value="NZ_CP036273.1"/>
</dbReference>
<dbReference type="AlphaFoldDB" id="A0A517XM12"/>
<evidence type="ECO:0000256" key="1">
    <source>
        <dbReference type="SAM" id="MobiDB-lite"/>
    </source>
</evidence>
<gene>
    <name evidence="3" type="ORF">ETAA1_04310</name>
</gene>
<organism evidence="3 4">
    <name type="scientific">Urbifossiella limnaea</name>
    <dbReference type="NCBI Taxonomy" id="2528023"/>
    <lineage>
        <taxon>Bacteria</taxon>
        <taxon>Pseudomonadati</taxon>
        <taxon>Planctomycetota</taxon>
        <taxon>Planctomycetia</taxon>
        <taxon>Gemmatales</taxon>
        <taxon>Gemmataceae</taxon>
        <taxon>Urbifossiella</taxon>
    </lineage>
</organism>
<keyword evidence="4" id="KW-1185">Reference proteome</keyword>
<evidence type="ECO:0000313" key="3">
    <source>
        <dbReference type="EMBL" id="QDU18539.1"/>
    </source>
</evidence>
<reference evidence="3 4" key="1">
    <citation type="submission" date="2019-02" db="EMBL/GenBank/DDBJ databases">
        <title>Deep-cultivation of Planctomycetes and their phenomic and genomic characterization uncovers novel biology.</title>
        <authorList>
            <person name="Wiegand S."/>
            <person name="Jogler M."/>
            <person name="Boedeker C."/>
            <person name="Pinto D."/>
            <person name="Vollmers J."/>
            <person name="Rivas-Marin E."/>
            <person name="Kohn T."/>
            <person name="Peeters S.H."/>
            <person name="Heuer A."/>
            <person name="Rast P."/>
            <person name="Oberbeckmann S."/>
            <person name="Bunk B."/>
            <person name="Jeske O."/>
            <person name="Meyerdierks A."/>
            <person name="Storesund J.E."/>
            <person name="Kallscheuer N."/>
            <person name="Luecker S."/>
            <person name="Lage O.M."/>
            <person name="Pohl T."/>
            <person name="Merkel B.J."/>
            <person name="Hornburger P."/>
            <person name="Mueller R.-W."/>
            <person name="Bruemmer F."/>
            <person name="Labrenz M."/>
            <person name="Spormann A.M."/>
            <person name="Op den Camp H."/>
            <person name="Overmann J."/>
            <person name="Amann R."/>
            <person name="Jetten M.S.M."/>
            <person name="Mascher T."/>
            <person name="Medema M.H."/>
            <person name="Devos D.P."/>
            <person name="Kaster A.-K."/>
            <person name="Ovreas L."/>
            <person name="Rohde M."/>
            <person name="Galperin M.Y."/>
            <person name="Jogler C."/>
        </authorList>
    </citation>
    <scope>NUCLEOTIDE SEQUENCE [LARGE SCALE GENOMIC DNA]</scope>
    <source>
        <strain evidence="3 4">ETA_A1</strain>
    </source>
</reference>
<dbReference type="Gene3D" id="1.25.40.10">
    <property type="entry name" value="Tetratricopeptide repeat domain"/>
    <property type="match status" value="3"/>
</dbReference>
<dbReference type="Proteomes" id="UP000319576">
    <property type="component" value="Chromosome"/>
</dbReference>
<dbReference type="Pfam" id="PF13432">
    <property type="entry name" value="TPR_16"/>
    <property type="match status" value="2"/>
</dbReference>
<accession>A0A517XM12</accession>
<dbReference type="SUPFAM" id="SSF48452">
    <property type="entry name" value="TPR-like"/>
    <property type="match status" value="2"/>
</dbReference>
<evidence type="ECO:0000313" key="4">
    <source>
        <dbReference type="Proteomes" id="UP000319576"/>
    </source>
</evidence>
<name>A0A517XM12_9BACT</name>
<feature type="chain" id="PRO_5022146502" evidence="2">
    <location>
        <begin position="29"/>
        <end position="457"/>
    </location>
</feature>
<dbReference type="OrthoDB" id="9766710at2"/>
<dbReference type="KEGG" id="uli:ETAA1_04310"/>
<feature type="compositionally biased region" description="Basic and acidic residues" evidence="1">
    <location>
        <begin position="446"/>
        <end position="457"/>
    </location>
</feature>
<dbReference type="EMBL" id="CP036273">
    <property type="protein sequence ID" value="QDU18539.1"/>
    <property type="molecule type" value="Genomic_DNA"/>
</dbReference>
<keyword evidence="2" id="KW-0732">Signal</keyword>
<sequence length="457" mass="51122" precursor="true">MVRAGHGFLIRFGVLAAALVVLSAGGRAQDPDLPKKVEKKAAPKALAPADEEALKAELLDFNKAKTDAARTDVLRAFIKDKAKAKQGVQLAAKMQKAGKGKERAFTFNGALVVGRAALIVREFDTAEYFYEFCVEAATRLESGEKMLQAYDGLMDVYWDSKRYADLDELCERFLELKGPKEVEDAQGPVIEKMIQAKAMRGNTDEALRIAESMIQATDGGWYFTQTKGWVLRNAGRYPAAIETYEDAIAKLDTSRGLSKDIKARMKDNMRYTLSGLHVDNKDIDKAAKELEGLIKRHPDSPTYKNDLGFIWADHDLKLDEAEKLIKEALDLDKKRQEKAVADGKLDKVQETSAYLDSMGWVLFKKKDYKGALPYLKKAAADEDDGDHLEIWDHLADCQLALGDKAGAIASWQRGLTFDDVSRRDEARRRRVIAKLKEQGAEPPPMPKRETPPRRKVD</sequence>
<evidence type="ECO:0000256" key="2">
    <source>
        <dbReference type="SAM" id="SignalP"/>
    </source>
</evidence>
<protein>
    <submittedName>
        <fullName evidence="3">Tetratricopeptide repeat protein</fullName>
    </submittedName>
</protein>
<feature type="region of interest" description="Disordered" evidence="1">
    <location>
        <begin position="434"/>
        <end position="457"/>
    </location>
</feature>